<name>A0ABQ9YH44_9EUKA</name>
<proteinExistence type="predicted"/>
<evidence type="ECO:0000256" key="1">
    <source>
        <dbReference type="SAM" id="MobiDB-lite"/>
    </source>
</evidence>
<comment type="caution">
    <text evidence="2">The sequence shown here is derived from an EMBL/GenBank/DDBJ whole genome shotgun (WGS) entry which is preliminary data.</text>
</comment>
<feature type="region of interest" description="Disordered" evidence="1">
    <location>
        <begin position="239"/>
        <end position="273"/>
    </location>
</feature>
<feature type="compositionally biased region" description="Polar residues" evidence="1">
    <location>
        <begin position="261"/>
        <end position="273"/>
    </location>
</feature>
<dbReference type="EMBL" id="JARBJD010000008">
    <property type="protein sequence ID" value="KAK2963082.1"/>
    <property type="molecule type" value="Genomic_DNA"/>
</dbReference>
<sequence>MNCIARRLIRPNTLPPLNTTLSPHTGVAVVEPFFDGTRELGITTVDKYNRREMIFHKVVIPSSQFVTFLISNRYILNGDLFFSFMSLLRKLPEIGPFHRPTLEFVLASPIVMALSSCLSFIDNDDDLWTTLIYINLSLEEWNEEDPEVVKSGKQIIQTLFSEGFEDTLEQKLLNDKNGLYGFRLVADHNRRNQTTQDDSAGLHGDNSAWHLVCAEENCGAADSCRSKTRSHSEAMKIVNRSLNRRSDSDSGEWPNRRPFHSKQQNGLHNSAGTIGTGMTSHLVPVLELDSTLAFSSFITSNTTRREAKCSDRLFAMNENRRLFLSVHRTLNSPSSTIQNHCLHMRCYIIAPKWDKEALADQLVRDLVPSSAGSPSGFVNSIVTLVSSPHSTVVVAALSFLLKTLSLSSSPIRCQLVESDLISEVLAIIQPLTLPISGNEEIFDNLLLTINYSVSLASPSCLRTLGVTSAVNQFNHREMFFQKVVLPSSELVTFLISNRHILSGWLFHLFTKLLAILIRICPFHRPTLEFVLASPIVMAITSCLSYVEDDDDVWTLLNNIKDSLREWKNYGPEVVQCGQRMMQALFSEGFEDTLEQKLLNDKNGLYGFRLVARCLSSQTLLSLLEPSHKHQSEI</sequence>
<evidence type="ECO:0000313" key="2">
    <source>
        <dbReference type="EMBL" id="KAK2963082.1"/>
    </source>
</evidence>
<organism evidence="2 3">
    <name type="scientific">Blattamonas nauphoetae</name>
    <dbReference type="NCBI Taxonomy" id="2049346"/>
    <lineage>
        <taxon>Eukaryota</taxon>
        <taxon>Metamonada</taxon>
        <taxon>Preaxostyla</taxon>
        <taxon>Oxymonadida</taxon>
        <taxon>Blattamonas</taxon>
    </lineage>
</organism>
<accession>A0ABQ9YH44</accession>
<dbReference type="Proteomes" id="UP001281761">
    <property type="component" value="Unassembled WGS sequence"/>
</dbReference>
<keyword evidence="3" id="KW-1185">Reference proteome</keyword>
<protein>
    <submittedName>
        <fullName evidence="2">Uncharacterized protein</fullName>
    </submittedName>
</protein>
<reference evidence="2 3" key="1">
    <citation type="journal article" date="2022" name="bioRxiv">
        <title>Genomics of Preaxostyla Flagellates Illuminates Evolutionary Transitions and the Path Towards Mitochondrial Loss.</title>
        <authorList>
            <person name="Novak L.V.F."/>
            <person name="Treitli S.C."/>
            <person name="Pyrih J."/>
            <person name="Halakuc P."/>
            <person name="Pipaliya S.V."/>
            <person name="Vacek V."/>
            <person name="Brzon O."/>
            <person name="Soukal P."/>
            <person name="Eme L."/>
            <person name="Dacks J.B."/>
            <person name="Karnkowska A."/>
            <person name="Elias M."/>
            <person name="Hampl V."/>
        </authorList>
    </citation>
    <scope>NUCLEOTIDE SEQUENCE [LARGE SCALE GENOMIC DNA]</scope>
    <source>
        <strain evidence="2">NAU3</strain>
        <tissue evidence="2">Gut</tissue>
    </source>
</reference>
<evidence type="ECO:0000313" key="3">
    <source>
        <dbReference type="Proteomes" id="UP001281761"/>
    </source>
</evidence>
<gene>
    <name evidence="2" type="ORF">BLNAU_2105</name>
</gene>